<evidence type="ECO:0000313" key="9">
    <source>
        <dbReference type="EMBL" id="QPQ94313.1"/>
    </source>
</evidence>
<keyword evidence="6 8" id="KW-0472">Membrane</keyword>
<dbReference type="EMBL" id="CP099587">
    <property type="protein sequence ID" value="USS46784.1"/>
    <property type="molecule type" value="Genomic_DNA"/>
</dbReference>
<evidence type="ECO:0000256" key="7">
    <source>
        <dbReference type="PIRSR" id="PIRSR600715-1"/>
    </source>
</evidence>
<evidence type="ECO:0000256" key="3">
    <source>
        <dbReference type="ARBA" id="ARBA00022679"/>
    </source>
</evidence>
<dbReference type="PANTHER" id="PTHR22926:SF3">
    <property type="entry name" value="UNDECAPRENYL-PHOSPHATE ALPHA-N-ACETYLGLUCOSAMINYL 1-PHOSPHATE TRANSFERASE"/>
    <property type="match status" value="1"/>
</dbReference>
<feature type="binding site" evidence="7">
    <location>
        <position position="209"/>
    </location>
    <ligand>
        <name>Mg(2+)</name>
        <dbReference type="ChEBI" id="CHEBI:18420"/>
    </ligand>
</feature>
<feature type="transmembrane region" description="Helical" evidence="8">
    <location>
        <begin position="177"/>
        <end position="198"/>
    </location>
</feature>
<feature type="transmembrane region" description="Helical" evidence="8">
    <location>
        <begin position="57"/>
        <end position="89"/>
    </location>
</feature>
<keyword evidence="4 8" id="KW-0812">Transmembrane</keyword>
<evidence type="ECO:0000313" key="10">
    <source>
        <dbReference type="EMBL" id="USS46784.1"/>
    </source>
</evidence>
<dbReference type="GO" id="GO:0044038">
    <property type="term" value="P:cell wall macromolecule biosynthetic process"/>
    <property type="evidence" value="ECO:0007669"/>
    <property type="project" value="TreeGrafter"/>
</dbReference>
<keyword evidence="12" id="KW-1185">Reference proteome</keyword>
<keyword evidence="7" id="KW-0479">Metal-binding</keyword>
<comment type="subcellular location">
    <subcellularLocation>
        <location evidence="1">Cell membrane</location>
        <topology evidence="1">Multi-pass membrane protein</topology>
    </subcellularLocation>
</comment>
<proteinExistence type="predicted"/>
<dbReference type="EMBL" id="CP065601">
    <property type="protein sequence ID" value="QPQ94313.1"/>
    <property type="molecule type" value="Genomic_DNA"/>
</dbReference>
<dbReference type="GO" id="GO:0005886">
    <property type="term" value="C:plasma membrane"/>
    <property type="evidence" value="ECO:0007669"/>
    <property type="project" value="UniProtKB-SubCell"/>
</dbReference>
<gene>
    <name evidence="9" type="ORF">I6H06_19380</name>
    <name evidence="10" type="ORF">NFI99_17940</name>
</gene>
<name>A0AAQ0BUL1_BURGL</name>
<evidence type="ECO:0000256" key="1">
    <source>
        <dbReference type="ARBA" id="ARBA00004651"/>
    </source>
</evidence>
<feature type="transmembrane region" description="Helical" evidence="8">
    <location>
        <begin position="308"/>
        <end position="328"/>
    </location>
</feature>
<dbReference type="GO" id="GO:0046872">
    <property type="term" value="F:metal ion binding"/>
    <property type="evidence" value="ECO:0007669"/>
    <property type="project" value="UniProtKB-KW"/>
</dbReference>
<feature type="transmembrane region" description="Helical" evidence="8">
    <location>
        <begin position="231"/>
        <end position="252"/>
    </location>
</feature>
<evidence type="ECO:0000256" key="5">
    <source>
        <dbReference type="ARBA" id="ARBA00022989"/>
    </source>
</evidence>
<evidence type="ECO:0000256" key="8">
    <source>
        <dbReference type="SAM" id="Phobius"/>
    </source>
</evidence>
<comment type="cofactor">
    <cofactor evidence="7">
        <name>Mg(2+)</name>
        <dbReference type="ChEBI" id="CHEBI:18420"/>
    </cofactor>
</comment>
<feature type="transmembrane region" description="Helical" evidence="8">
    <location>
        <begin position="125"/>
        <end position="144"/>
    </location>
</feature>
<dbReference type="PANTHER" id="PTHR22926">
    <property type="entry name" value="PHOSPHO-N-ACETYLMURAMOYL-PENTAPEPTIDE-TRANSFERASE"/>
    <property type="match status" value="1"/>
</dbReference>
<dbReference type="GO" id="GO:0016780">
    <property type="term" value="F:phosphotransferase activity, for other substituted phosphate groups"/>
    <property type="evidence" value="ECO:0007669"/>
    <property type="project" value="InterPro"/>
</dbReference>
<dbReference type="AlphaFoldDB" id="A0AAQ0BUL1"/>
<sequence>MLTTAFPHWSDALRVLAIAGVGSTLILRVLLGTGLAWRLATDVPNARSLHLRPIPRVGGWGVVPVATLLIVFAAPDLAWAAWLALALAAMSQIDDRRGLSARVRFGGHIAAVAALLAAYPADLPLWALPAVALVLLWLVNLYNFMDGADGLAGGMAVFGFGAMAVAAYRAAAAGAAFAPSVGLAAAAVAGAAAGFLLLNFHPAKLFLGDAGSIPLGFLAGALSYWGWTHGVWSAAFPAIVFAPFIFDASLTLSKRLLRGEKFWQAHREHYYQRVVMMGTGHARMALCAYLLMGVGALVGVAAGTGPGYRSWVVAALWYLVLGALALAIDARWRRYQAALSSTRGMRP</sequence>
<dbReference type="Proteomes" id="UP000594892">
    <property type="component" value="Chromosome 2"/>
</dbReference>
<evidence type="ECO:0000256" key="2">
    <source>
        <dbReference type="ARBA" id="ARBA00022475"/>
    </source>
</evidence>
<reference evidence="9 11" key="1">
    <citation type="submission" date="2020-12" db="EMBL/GenBank/DDBJ databases">
        <title>FDA dAtabase for Regulatory Grade micrObial Sequences (FDA-ARGOS): Supporting development and validation of Infectious Disease Dx tests.</title>
        <authorList>
            <person name="Minogue T."/>
            <person name="Wolcott M."/>
            <person name="Wasieloski L."/>
            <person name="Aguilar W."/>
            <person name="Moore D."/>
            <person name="Jaissle J."/>
            <person name="Tallon L."/>
            <person name="Sadzewicz L."/>
            <person name="Zhao X."/>
            <person name="Boylan J."/>
            <person name="Ott S."/>
            <person name="Bowen H."/>
            <person name="Vavikolanu K."/>
            <person name="Mehta A."/>
            <person name="Aluvathingal J."/>
            <person name="Nadendla S."/>
            <person name="Yan Y."/>
            <person name="Sichtig H."/>
        </authorList>
    </citation>
    <scope>NUCLEOTIDE SEQUENCE [LARGE SCALE GENOMIC DNA]</scope>
    <source>
        <strain evidence="9 11">FDAARGOS_949</strain>
    </source>
</reference>
<keyword evidence="7" id="KW-0460">Magnesium</keyword>
<dbReference type="Proteomes" id="UP001056386">
    <property type="component" value="Chromosome 1"/>
</dbReference>
<accession>A0AAQ0BUL1</accession>
<feature type="transmembrane region" description="Helical" evidence="8">
    <location>
        <begin position="12"/>
        <end position="37"/>
    </location>
</feature>
<reference evidence="10" key="2">
    <citation type="submission" date="2022-06" db="EMBL/GenBank/DDBJ databases">
        <title>Draft genome sequence of Burkholderia glumae strain GR20004 isolated from rice panicle showing bacterial panicle blight.</title>
        <authorList>
            <person name="Choi S.Y."/>
            <person name="Lee Y.H."/>
        </authorList>
    </citation>
    <scope>NUCLEOTIDE SEQUENCE</scope>
    <source>
        <strain evidence="10">GR20004</strain>
    </source>
</reference>
<evidence type="ECO:0000313" key="12">
    <source>
        <dbReference type="Proteomes" id="UP001056386"/>
    </source>
</evidence>
<dbReference type="Pfam" id="PF00953">
    <property type="entry name" value="Glycos_transf_4"/>
    <property type="match status" value="1"/>
</dbReference>
<dbReference type="GeneID" id="45697156"/>
<protein>
    <submittedName>
        <fullName evidence="9">Glycosyl transferase</fullName>
    </submittedName>
</protein>
<evidence type="ECO:0000256" key="4">
    <source>
        <dbReference type="ARBA" id="ARBA00022692"/>
    </source>
</evidence>
<keyword evidence="2" id="KW-1003">Cell membrane</keyword>
<dbReference type="RefSeq" id="WP_012734822.1">
    <property type="nucleotide sequence ID" value="NZ_CP021074.1"/>
</dbReference>
<feature type="transmembrane region" description="Helical" evidence="8">
    <location>
        <begin position="282"/>
        <end position="302"/>
    </location>
</feature>
<keyword evidence="5 8" id="KW-1133">Transmembrane helix</keyword>
<dbReference type="GO" id="GO:0071555">
    <property type="term" value="P:cell wall organization"/>
    <property type="evidence" value="ECO:0007669"/>
    <property type="project" value="TreeGrafter"/>
</dbReference>
<evidence type="ECO:0000313" key="11">
    <source>
        <dbReference type="Proteomes" id="UP000594892"/>
    </source>
</evidence>
<keyword evidence="3 9" id="KW-0808">Transferase</keyword>
<dbReference type="InterPro" id="IPR000715">
    <property type="entry name" value="Glycosyl_transferase_4"/>
</dbReference>
<evidence type="ECO:0000256" key="6">
    <source>
        <dbReference type="ARBA" id="ARBA00023136"/>
    </source>
</evidence>
<organism evidence="9 11">
    <name type="scientific">Burkholderia glumae</name>
    <name type="common">Pseudomonas glumae</name>
    <dbReference type="NCBI Taxonomy" id="337"/>
    <lineage>
        <taxon>Bacteria</taxon>
        <taxon>Pseudomonadati</taxon>
        <taxon>Pseudomonadota</taxon>
        <taxon>Betaproteobacteria</taxon>
        <taxon>Burkholderiales</taxon>
        <taxon>Burkholderiaceae</taxon>
        <taxon>Burkholderia</taxon>
    </lineage>
</organism>
<feature type="binding site" evidence="7">
    <location>
        <position position="143"/>
    </location>
    <ligand>
        <name>Mg(2+)</name>
        <dbReference type="ChEBI" id="CHEBI:18420"/>
    </ligand>
</feature>
<feature type="transmembrane region" description="Helical" evidence="8">
    <location>
        <begin position="151"/>
        <end position="171"/>
    </location>
</feature>
<dbReference type="GO" id="GO:0009103">
    <property type="term" value="P:lipopolysaccharide biosynthetic process"/>
    <property type="evidence" value="ECO:0007669"/>
    <property type="project" value="TreeGrafter"/>
</dbReference>
<feature type="transmembrane region" description="Helical" evidence="8">
    <location>
        <begin position="205"/>
        <end position="225"/>
    </location>
</feature>